<dbReference type="Gene3D" id="1.10.510.10">
    <property type="entry name" value="Transferase(Phosphotransferase) domain 1"/>
    <property type="match status" value="1"/>
</dbReference>
<evidence type="ECO:0000259" key="11">
    <source>
        <dbReference type="PROSITE" id="PS50011"/>
    </source>
</evidence>
<evidence type="ECO:0000256" key="5">
    <source>
        <dbReference type="ARBA" id="ARBA00022777"/>
    </source>
</evidence>
<feature type="domain" description="Sox C-terminal" evidence="12">
    <location>
        <begin position="381"/>
        <end position="474"/>
    </location>
</feature>
<dbReference type="EMBL" id="JACDUR010000008">
    <property type="protein sequence ID" value="MBA2896151.1"/>
    <property type="molecule type" value="Genomic_DNA"/>
</dbReference>
<dbReference type="PANTHER" id="PTHR43289">
    <property type="entry name" value="MITOGEN-ACTIVATED PROTEIN KINASE KINASE KINASE 20-RELATED"/>
    <property type="match status" value="1"/>
</dbReference>
<evidence type="ECO:0000256" key="10">
    <source>
        <dbReference type="SAM" id="MobiDB-lite"/>
    </source>
</evidence>
<evidence type="ECO:0000259" key="12">
    <source>
        <dbReference type="PROSITE" id="PS51516"/>
    </source>
</evidence>
<feature type="binding site" evidence="9">
    <location>
        <position position="35"/>
    </location>
    <ligand>
        <name>ATP</name>
        <dbReference type="ChEBI" id="CHEBI:30616"/>
    </ligand>
</feature>
<evidence type="ECO:0000256" key="4">
    <source>
        <dbReference type="ARBA" id="ARBA00022741"/>
    </source>
</evidence>
<dbReference type="InterPro" id="IPR011009">
    <property type="entry name" value="Kinase-like_dom_sf"/>
</dbReference>
<evidence type="ECO:0000256" key="2">
    <source>
        <dbReference type="ARBA" id="ARBA00022527"/>
    </source>
</evidence>
<keyword evidence="2" id="KW-0723">Serine/threonine-protein kinase</keyword>
<reference evidence="13 14" key="1">
    <citation type="submission" date="2020-07" db="EMBL/GenBank/DDBJ databases">
        <title>Genomic Encyclopedia of Type Strains, Phase IV (KMG-IV): sequencing the most valuable type-strain genomes for metagenomic binning, comparative biology and taxonomic classification.</title>
        <authorList>
            <person name="Goeker M."/>
        </authorList>
    </citation>
    <scope>NUCLEOTIDE SEQUENCE [LARGE SCALE GENOMIC DNA]</scope>
    <source>
        <strain evidence="13 14">DSM 45533</strain>
    </source>
</reference>
<dbReference type="AlphaFoldDB" id="A0A7W0CRS5"/>
<dbReference type="CDD" id="cd14014">
    <property type="entry name" value="STKc_PknB_like"/>
    <property type="match status" value="1"/>
</dbReference>
<keyword evidence="7" id="KW-0805">Transcription regulation</keyword>
<keyword evidence="3 13" id="KW-0808">Transferase</keyword>
<evidence type="ECO:0000256" key="9">
    <source>
        <dbReference type="PROSITE-ProRule" id="PRU10141"/>
    </source>
</evidence>
<proteinExistence type="predicted"/>
<keyword evidence="8" id="KW-0804">Transcription</keyword>
<dbReference type="InterPro" id="IPR008271">
    <property type="entry name" value="Ser/Thr_kinase_AS"/>
</dbReference>
<dbReference type="InterPro" id="IPR000719">
    <property type="entry name" value="Prot_kinase_dom"/>
</dbReference>
<protein>
    <recommendedName>
        <fullName evidence="1">non-specific serine/threonine protein kinase</fullName>
        <ecNumber evidence="1">2.7.11.1</ecNumber>
    </recommendedName>
</protein>
<evidence type="ECO:0000256" key="3">
    <source>
        <dbReference type="ARBA" id="ARBA00022679"/>
    </source>
</evidence>
<dbReference type="InterPro" id="IPR017441">
    <property type="entry name" value="Protein_kinase_ATP_BS"/>
</dbReference>
<dbReference type="Pfam" id="PF00069">
    <property type="entry name" value="Pkinase"/>
    <property type="match status" value="1"/>
</dbReference>
<keyword evidence="14" id="KW-1185">Reference proteome</keyword>
<sequence length="474" mass="49097">MLLPGYTEIRELGHGAFGTVMLATRDADGAQVAIKHLGRDAGFLERFREEASVIAALDSPHVVRLLEYAEGPGGAAIVMELVEGVTLRRLLQQEGPTGPEAALAVLKGSLLGLAEAHRAGVVHRDFKPENILVTGEGCSKLADFGVAVRTGDDGHLEGTPAYMAPERWEELPVGPASDIYAAAVVFFECLAGRRPFTGANVAALAYQHQHAEPPLELVDESMRILLARGLAKEPAARPASAEEFLEELEELAVAAYGTGWEVRGRAGLSALAVPYAALVRTGEPVARTGTTLARSLITGGMVAATAAAVATAFTVWRDAPAPVERAQPPVPAVTVVTPAPAVTATVTPVETPAVTPAVTITPGPVAEAPPSVRPVTLVQAGEPSPAGTTTARPPAPEHTPTRAPAKPTGEPAKEPEPSPAQPSSQQPPPPDSPPATEAPSKEPLVDITLDVDLLDDDELVGVDIGVDVNLGGIL</sequence>
<evidence type="ECO:0000256" key="8">
    <source>
        <dbReference type="ARBA" id="ARBA00023163"/>
    </source>
</evidence>
<feature type="region of interest" description="Disordered" evidence="10">
    <location>
        <begin position="377"/>
        <end position="444"/>
    </location>
</feature>
<dbReference type="Proteomes" id="UP000530928">
    <property type="component" value="Unassembled WGS sequence"/>
</dbReference>
<keyword evidence="6 9" id="KW-0067">ATP-binding</keyword>
<feature type="domain" description="Protein kinase" evidence="11">
    <location>
        <begin position="6"/>
        <end position="251"/>
    </location>
</feature>
<comment type="caution">
    <text evidence="13">The sequence shown here is derived from an EMBL/GenBank/DDBJ whole genome shotgun (WGS) entry which is preliminary data.</text>
</comment>
<dbReference type="PROSITE" id="PS50011">
    <property type="entry name" value="PROTEIN_KINASE_DOM"/>
    <property type="match status" value="1"/>
</dbReference>
<evidence type="ECO:0000313" key="13">
    <source>
        <dbReference type="EMBL" id="MBA2896151.1"/>
    </source>
</evidence>
<dbReference type="GO" id="GO:0004674">
    <property type="term" value="F:protein serine/threonine kinase activity"/>
    <property type="evidence" value="ECO:0007669"/>
    <property type="project" value="UniProtKB-KW"/>
</dbReference>
<feature type="compositionally biased region" description="Pro residues" evidence="10">
    <location>
        <begin position="417"/>
        <end position="433"/>
    </location>
</feature>
<accession>A0A7W0CRS5</accession>
<dbReference type="EC" id="2.7.11.1" evidence="1"/>
<dbReference type="PANTHER" id="PTHR43289:SF6">
    <property type="entry name" value="SERINE_THREONINE-PROTEIN KINASE NEKL-3"/>
    <property type="match status" value="1"/>
</dbReference>
<feature type="compositionally biased region" description="Low complexity" evidence="10">
    <location>
        <begin position="383"/>
        <end position="392"/>
    </location>
</feature>
<dbReference type="GO" id="GO:0005524">
    <property type="term" value="F:ATP binding"/>
    <property type="evidence" value="ECO:0007669"/>
    <property type="project" value="UniProtKB-UniRule"/>
</dbReference>
<keyword evidence="5 13" id="KW-0418">Kinase</keyword>
<gene>
    <name evidence="13" type="ORF">HNR30_007542</name>
</gene>
<dbReference type="RefSeq" id="WP_181614867.1">
    <property type="nucleotide sequence ID" value="NZ_BAABAM010000007.1"/>
</dbReference>
<name>A0A7W0CRS5_9ACTN</name>
<dbReference type="PROSITE" id="PS00107">
    <property type="entry name" value="PROTEIN_KINASE_ATP"/>
    <property type="match status" value="1"/>
</dbReference>
<dbReference type="SUPFAM" id="SSF56112">
    <property type="entry name" value="Protein kinase-like (PK-like)"/>
    <property type="match status" value="1"/>
</dbReference>
<evidence type="ECO:0000256" key="6">
    <source>
        <dbReference type="ARBA" id="ARBA00022840"/>
    </source>
</evidence>
<keyword evidence="4 9" id="KW-0547">Nucleotide-binding</keyword>
<evidence type="ECO:0000313" key="14">
    <source>
        <dbReference type="Proteomes" id="UP000530928"/>
    </source>
</evidence>
<dbReference type="InterPro" id="IPR021934">
    <property type="entry name" value="Sox_C"/>
</dbReference>
<dbReference type="PROSITE" id="PS51516">
    <property type="entry name" value="SOX_C"/>
    <property type="match status" value="1"/>
</dbReference>
<dbReference type="PROSITE" id="PS00108">
    <property type="entry name" value="PROTEIN_KINASE_ST"/>
    <property type="match status" value="1"/>
</dbReference>
<evidence type="ECO:0000256" key="7">
    <source>
        <dbReference type="ARBA" id="ARBA00023015"/>
    </source>
</evidence>
<organism evidence="13 14">
    <name type="scientific">Nonomuraea soli</name>
    <dbReference type="NCBI Taxonomy" id="1032476"/>
    <lineage>
        <taxon>Bacteria</taxon>
        <taxon>Bacillati</taxon>
        <taxon>Actinomycetota</taxon>
        <taxon>Actinomycetes</taxon>
        <taxon>Streptosporangiales</taxon>
        <taxon>Streptosporangiaceae</taxon>
        <taxon>Nonomuraea</taxon>
    </lineage>
</organism>
<evidence type="ECO:0000256" key="1">
    <source>
        <dbReference type="ARBA" id="ARBA00012513"/>
    </source>
</evidence>